<dbReference type="AlphaFoldDB" id="H8FNS5"/>
<protein>
    <submittedName>
        <fullName evidence="1">Uncharacterized protein</fullName>
    </submittedName>
</protein>
<proteinExistence type="predicted"/>
<organism evidence="1 2">
    <name type="scientific">Magnetospirillum molischianum DSM 120</name>
    <dbReference type="NCBI Taxonomy" id="1150626"/>
    <lineage>
        <taxon>Bacteria</taxon>
        <taxon>Pseudomonadati</taxon>
        <taxon>Pseudomonadota</taxon>
        <taxon>Alphaproteobacteria</taxon>
        <taxon>Rhodospirillales</taxon>
        <taxon>Rhodospirillaceae</taxon>
        <taxon>Magnetospirillum</taxon>
    </lineage>
</organism>
<keyword evidence="2" id="KW-1185">Reference proteome</keyword>
<reference evidence="1 2" key="1">
    <citation type="journal article" date="2012" name="J. Bacteriol.">
        <title>Draft Genome Sequence of the Purple Photosynthetic Bacterium Phaeospirillum molischianum DSM120, a Particularly Versatile Bacterium.</title>
        <authorList>
            <person name="Duquesne K."/>
            <person name="Prima V."/>
            <person name="Ji B."/>
            <person name="Rouy Z."/>
            <person name="Medigue C."/>
            <person name="Talla E."/>
            <person name="Sturgis J.N."/>
        </authorList>
    </citation>
    <scope>NUCLEOTIDE SEQUENCE [LARGE SCALE GENOMIC DNA]</scope>
    <source>
        <strain evidence="2">DSM120</strain>
    </source>
</reference>
<dbReference type="Proteomes" id="UP000004169">
    <property type="component" value="Unassembled WGS sequence"/>
</dbReference>
<evidence type="ECO:0000313" key="1">
    <source>
        <dbReference type="EMBL" id="CCG40013.1"/>
    </source>
</evidence>
<comment type="caution">
    <text evidence="1">The sequence shown here is derived from an EMBL/GenBank/DDBJ whole genome shotgun (WGS) entry which is preliminary data.</text>
</comment>
<dbReference type="STRING" id="1150626.PHAMO_170072"/>
<evidence type="ECO:0000313" key="2">
    <source>
        <dbReference type="Proteomes" id="UP000004169"/>
    </source>
</evidence>
<accession>H8FNS5</accession>
<name>H8FNS5_MAGML</name>
<dbReference type="EMBL" id="CAHP01000009">
    <property type="protein sequence ID" value="CCG40013.1"/>
    <property type="molecule type" value="Genomic_DNA"/>
</dbReference>
<gene>
    <name evidence="1" type="ORF">PHAMO_170072</name>
</gene>
<sequence>MLFTPLGDSSQELEFVGELSFSMEAIVSLSNFQTYLYENFKINQNCPVFNCNVTYTAKGVARSIKTIARMSVGTMEFGEIHLTETEWLTGGAYHCDFSPQYQSYFFDVTTSSLIISGSSIKMDGNYKIVITPI</sequence>